<proteinExistence type="inferred from homology"/>
<evidence type="ECO:0000256" key="3">
    <source>
        <dbReference type="ARBA" id="ARBA00011529"/>
    </source>
</evidence>
<dbReference type="PANTHER" id="PTHR42996">
    <property type="entry name" value="PHOSPHATE-BINDING PROTEIN PSTS"/>
    <property type="match status" value="1"/>
</dbReference>
<sequence length="346" mass="35635">MRVPFVSKLALLCAAAMPFMAGTAARAGEITGAGSSFAAPIYGAWAAAEKAAGGNVTLNYQSIGSGAGQNQIIARTVDFGASDAPMAASKLEANGLLQFPTVTGAVVAIVNVPGIGTDQLKLSGDVLADIFAGKITNWNDTRIASANPDLKLPDLAIAPVHRADGSGTTFVFTSYLAKVSPSWKSEVGAASSISWPGGAGARGNDGVAATVHNTVGGIGYVEYAYAANNHLTTTQLKDHAGSFVEPTMAAFQAAAKGADWDHAENFAVDLLDTAGQGAWPIMSATFVLLPTAPKDTARSADVIRFFNWAYTHGNDTALKLNYVPLPASVETKVRAAWTHVAGAPKL</sequence>
<dbReference type="CDD" id="cd13565">
    <property type="entry name" value="PBP2_PstS"/>
    <property type="match status" value="1"/>
</dbReference>
<keyword evidence="12" id="KW-1185">Reference proteome</keyword>
<reference evidence="11 13" key="1">
    <citation type="submission" date="2020-06" db="EMBL/GenBank/DDBJ databases">
        <title>Description of novel acetic acid bacteria.</title>
        <authorList>
            <person name="Sombolestani A."/>
        </authorList>
    </citation>
    <scope>NUCLEOTIDE SEQUENCE [LARGE SCALE GENOMIC DNA]</scope>
    <source>
        <strain evidence="11 13">LMG 26838</strain>
    </source>
</reference>
<dbReference type="EMBL" id="JABXXQ010000038">
    <property type="protein sequence ID" value="NVN29460.1"/>
    <property type="molecule type" value="Genomic_DNA"/>
</dbReference>
<keyword evidence="6 7" id="KW-0592">Phosphate transport</keyword>
<dbReference type="GO" id="GO:0035435">
    <property type="term" value="P:phosphate ion transmembrane transport"/>
    <property type="evidence" value="ECO:0007669"/>
    <property type="project" value="InterPro"/>
</dbReference>
<evidence type="ECO:0000313" key="13">
    <source>
        <dbReference type="Proteomes" id="UP000565205"/>
    </source>
</evidence>
<feature type="signal peptide" evidence="8">
    <location>
        <begin position="1"/>
        <end position="21"/>
    </location>
</feature>
<evidence type="ECO:0000256" key="5">
    <source>
        <dbReference type="ARBA" id="ARBA00022448"/>
    </source>
</evidence>
<comment type="function">
    <text evidence="1 7">Part of the ABC transporter complex PstSACB involved in phosphate import.</text>
</comment>
<dbReference type="PIRSF" id="PIRSF002756">
    <property type="entry name" value="PstS"/>
    <property type="match status" value="1"/>
</dbReference>
<accession>A0A839URY1</accession>
<organism evidence="10 12">
    <name type="scientific">Endobacter medicaginis</name>
    <dbReference type="NCBI Taxonomy" id="1181271"/>
    <lineage>
        <taxon>Bacteria</taxon>
        <taxon>Pseudomonadati</taxon>
        <taxon>Pseudomonadota</taxon>
        <taxon>Alphaproteobacteria</taxon>
        <taxon>Acetobacterales</taxon>
        <taxon>Acetobacteraceae</taxon>
        <taxon>Endobacter</taxon>
    </lineage>
</organism>
<dbReference type="EMBL" id="JACHXV010000001">
    <property type="protein sequence ID" value="MBB3172536.1"/>
    <property type="molecule type" value="Genomic_DNA"/>
</dbReference>
<comment type="caution">
    <text evidence="10">The sequence shown here is derived from an EMBL/GenBank/DDBJ whole genome shotgun (WGS) entry which is preliminary data.</text>
</comment>
<dbReference type="NCBIfam" id="NF008171">
    <property type="entry name" value="PRK10918.1"/>
    <property type="match status" value="1"/>
</dbReference>
<name>A0A839URY1_9PROT</name>
<dbReference type="InterPro" id="IPR024370">
    <property type="entry name" value="PBP_domain"/>
</dbReference>
<comment type="similarity">
    <text evidence="2 7">Belongs to the PstS family.</text>
</comment>
<protein>
    <recommendedName>
        <fullName evidence="4 7">Phosphate-binding protein PstS</fullName>
    </recommendedName>
</protein>
<dbReference type="SUPFAM" id="SSF53850">
    <property type="entry name" value="Periplasmic binding protein-like II"/>
    <property type="match status" value="1"/>
</dbReference>
<comment type="subunit">
    <text evidence="3 7">The complex is composed of two ATP-binding proteins (PstB), two transmembrane proteins (PstC and PstA) and a solute-binding protein (PstS).</text>
</comment>
<evidence type="ECO:0000256" key="8">
    <source>
        <dbReference type="SAM" id="SignalP"/>
    </source>
</evidence>
<dbReference type="AlphaFoldDB" id="A0A839URY1"/>
<keyword evidence="5 7" id="KW-0813">Transport</keyword>
<dbReference type="InterPro" id="IPR050962">
    <property type="entry name" value="Phosphate-bind_PstS"/>
</dbReference>
<dbReference type="GO" id="GO:0043190">
    <property type="term" value="C:ATP-binding cassette (ABC) transporter complex"/>
    <property type="evidence" value="ECO:0007669"/>
    <property type="project" value="InterPro"/>
</dbReference>
<dbReference type="RefSeq" id="WP_176622176.1">
    <property type="nucleotide sequence ID" value="NZ_JABXXQ010000038.1"/>
</dbReference>
<feature type="chain" id="PRO_5033643816" description="Phosphate-binding protein PstS" evidence="8">
    <location>
        <begin position="22"/>
        <end position="346"/>
    </location>
</feature>
<reference evidence="10 12" key="2">
    <citation type="submission" date="2020-08" db="EMBL/GenBank/DDBJ databases">
        <title>Genomic Encyclopedia of Type Strains, Phase III (KMG-III): the genomes of soil and plant-associated and newly described type strains.</title>
        <authorList>
            <person name="Whitman W."/>
        </authorList>
    </citation>
    <scope>NUCLEOTIDE SEQUENCE [LARGE SCALE GENOMIC DNA]</scope>
    <source>
        <strain evidence="10 12">CECT 8088</strain>
    </source>
</reference>
<keyword evidence="8" id="KW-0732">Signal</keyword>
<feature type="domain" description="PBP" evidence="9">
    <location>
        <begin position="22"/>
        <end position="308"/>
    </location>
</feature>
<gene>
    <name evidence="11" type="primary">pstS</name>
    <name evidence="10" type="ORF">FHR90_000342</name>
    <name evidence="11" type="ORF">HUK83_03800</name>
</gene>
<evidence type="ECO:0000313" key="11">
    <source>
        <dbReference type="EMBL" id="NVN29460.1"/>
    </source>
</evidence>
<dbReference type="Proteomes" id="UP000565205">
    <property type="component" value="Unassembled WGS sequence"/>
</dbReference>
<evidence type="ECO:0000256" key="4">
    <source>
        <dbReference type="ARBA" id="ARBA00021889"/>
    </source>
</evidence>
<dbReference type="Pfam" id="PF12849">
    <property type="entry name" value="PBP_like_2"/>
    <property type="match status" value="1"/>
</dbReference>
<evidence type="ECO:0000256" key="1">
    <source>
        <dbReference type="ARBA" id="ARBA00002841"/>
    </source>
</evidence>
<dbReference type="NCBIfam" id="TIGR00975">
    <property type="entry name" value="3a0107s03"/>
    <property type="match status" value="1"/>
</dbReference>
<evidence type="ECO:0000256" key="2">
    <source>
        <dbReference type="ARBA" id="ARBA00008725"/>
    </source>
</evidence>
<dbReference type="GO" id="GO:0042301">
    <property type="term" value="F:phosphate ion binding"/>
    <property type="evidence" value="ECO:0007669"/>
    <property type="project" value="InterPro"/>
</dbReference>
<dbReference type="Gene3D" id="3.40.190.10">
    <property type="entry name" value="Periplasmic binding protein-like II"/>
    <property type="match status" value="2"/>
</dbReference>
<evidence type="ECO:0000313" key="10">
    <source>
        <dbReference type="EMBL" id="MBB3172536.1"/>
    </source>
</evidence>
<evidence type="ECO:0000259" key="9">
    <source>
        <dbReference type="Pfam" id="PF12849"/>
    </source>
</evidence>
<dbReference type="InterPro" id="IPR005673">
    <property type="entry name" value="ABC_phos-bd_PstS"/>
</dbReference>
<evidence type="ECO:0000256" key="7">
    <source>
        <dbReference type="PIRNR" id="PIRNR002756"/>
    </source>
</evidence>
<dbReference type="PANTHER" id="PTHR42996:SF1">
    <property type="entry name" value="PHOSPHATE-BINDING PROTEIN PSTS"/>
    <property type="match status" value="1"/>
</dbReference>
<evidence type="ECO:0000256" key="6">
    <source>
        <dbReference type="ARBA" id="ARBA00022592"/>
    </source>
</evidence>
<dbReference type="Proteomes" id="UP000557688">
    <property type="component" value="Unassembled WGS sequence"/>
</dbReference>
<evidence type="ECO:0000313" key="12">
    <source>
        <dbReference type="Proteomes" id="UP000557688"/>
    </source>
</evidence>